<dbReference type="Proteomes" id="UP000064844">
    <property type="component" value="Chromosome"/>
</dbReference>
<dbReference type="STRING" id="1297617.IB211_02223c"/>
<dbReference type="KEGG" id="ibu:IB211_02223c"/>
<accession>A0A0S2W5K4</accession>
<proteinExistence type="predicted"/>
<feature type="coiled-coil region" evidence="1">
    <location>
        <begin position="9"/>
        <end position="67"/>
    </location>
</feature>
<evidence type="ECO:0000313" key="4">
    <source>
        <dbReference type="Proteomes" id="UP000064844"/>
    </source>
</evidence>
<feature type="transmembrane region" description="Helical" evidence="2">
    <location>
        <begin position="79"/>
        <end position="96"/>
    </location>
</feature>
<dbReference type="RefSeq" id="WP_058118048.1">
    <property type="nucleotide sequence ID" value="NZ_CALICV010000143.1"/>
</dbReference>
<protein>
    <recommendedName>
        <fullName evidence="5">Hemolysin XhlA</fullName>
    </recommendedName>
</protein>
<gene>
    <name evidence="3" type="ORF">IB211_02223c</name>
</gene>
<name>A0A0S2W5K4_9FIRM</name>
<sequence length="97" mass="10871">MAEDIAVKVAEIEQRSKSNTHRLDKVEERQDNLDKLVSSVEVLATRQETVETDVKEIKTDVKALTEKPAKRWDGIVDKLIWLAVSGAVGFLAAQIVR</sequence>
<evidence type="ECO:0000256" key="2">
    <source>
        <dbReference type="SAM" id="Phobius"/>
    </source>
</evidence>
<keyword evidence="2" id="KW-1133">Transmembrane helix</keyword>
<keyword evidence="2" id="KW-0812">Transmembrane</keyword>
<dbReference type="PATRIC" id="fig|1297617.4.peg.2291"/>
<reference evidence="3 4" key="1">
    <citation type="journal article" date="2015" name="Nat. Commun.">
        <title>Production of butyrate from lysine and the Amadori product fructoselysine by a human gut commensal.</title>
        <authorList>
            <person name="Bui T.P."/>
            <person name="Ritari J."/>
            <person name="Boeren S."/>
            <person name="de Waard P."/>
            <person name="Plugge C.M."/>
            <person name="de Vos W.M."/>
        </authorList>
    </citation>
    <scope>NUCLEOTIDE SEQUENCE [LARGE SCALE GENOMIC DNA]</scope>
    <source>
        <strain evidence="3 4">AF211</strain>
    </source>
</reference>
<evidence type="ECO:0008006" key="5">
    <source>
        <dbReference type="Google" id="ProtNLM"/>
    </source>
</evidence>
<dbReference type="eggNOG" id="ENOG5033GTZ">
    <property type="taxonomic scope" value="Bacteria"/>
</dbReference>
<evidence type="ECO:0000313" key="3">
    <source>
        <dbReference type="EMBL" id="ALP94614.1"/>
    </source>
</evidence>
<evidence type="ECO:0000256" key="1">
    <source>
        <dbReference type="SAM" id="Coils"/>
    </source>
</evidence>
<organism evidence="3 4">
    <name type="scientific">Intestinimonas butyriciproducens</name>
    <dbReference type="NCBI Taxonomy" id="1297617"/>
    <lineage>
        <taxon>Bacteria</taxon>
        <taxon>Bacillati</taxon>
        <taxon>Bacillota</taxon>
        <taxon>Clostridia</taxon>
        <taxon>Eubacteriales</taxon>
        <taxon>Intestinimonas</taxon>
    </lineage>
</organism>
<dbReference type="AlphaFoldDB" id="A0A0S2W5K4"/>
<reference evidence="4" key="2">
    <citation type="submission" date="2015-04" db="EMBL/GenBank/DDBJ databases">
        <title>A butyrogenic pathway from the amino acid lysine in a human gut commensal.</title>
        <authorList>
            <person name="de Vos W.M."/>
            <person name="Bui N.T.P."/>
            <person name="Plugge C.M."/>
            <person name="Ritari J."/>
        </authorList>
    </citation>
    <scope>NUCLEOTIDE SEQUENCE [LARGE SCALE GENOMIC DNA]</scope>
    <source>
        <strain evidence="4">AF211</strain>
    </source>
</reference>
<dbReference type="EMBL" id="CP011307">
    <property type="protein sequence ID" value="ALP94614.1"/>
    <property type="molecule type" value="Genomic_DNA"/>
</dbReference>
<keyword evidence="2" id="KW-0472">Membrane</keyword>
<keyword evidence="1" id="KW-0175">Coiled coil</keyword>
<keyword evidence="4" id="KW-1185">Reference proteome</keyword>